<dbReference type="SUPFAM" id="SSF46785">
    <property type="entry name" value="Winged helix' DNA-binding domain"/>
    <property type="match status" value="1"/>
</dbReference>
<dbReference type="Pfam" id="PF00126">
    <property type="entry name" value="HTH_1"/>
    <property type="match status" value="1"/>
</dbReference>
<dbReference type="InterPro" id="IPR036390">
    <property type="entry name" value="WH_DNA-bd_sf"/>
</dbReference>
<dbReference type="PANTHER" id="PTHR30537:SF1">
    <property type="entry name" value="HTH-TYPE TRANSCRIPTIONAL REGULATOR PGRR"/>
    <property type="match status" value="1"/>
</dbReference>
<protein>
    <submittedName>
        <fullName evidence="6">LysR substrate-binding domain-containing protein</fullName>
    </submittedName>
</protein>
<dbReference type="InterPro" id="IPR036388">
    <property type="entry name" value="WH-like_DNA-bd_sf"/>
</dbReference>
<comment type="caution">
    <text evidence="6">The sequence shown here is derived from an EMBL/GenBank/DDBJ whole genome shotgun (WGS) entry which is preliminary data.</text>
</comment>
<comment type="similarity">
    <text evidence="1">Belongs to the LysR transcriptional regulatory family.</text>
</comment>
<evidence type="ECO:0000313" key="6">
    <source>
        <dbReference type="EMBL" id="MFB9134497.1"/>
    </source>
</evidence>
<evidence type="ECO:0000256" key="2">
    <source>
        <dbReference type="ARBA" id="ARBA00023015"/>
    </source>
</evidence>
<keyword evidence="2" id="KW-0805">Transcription regulation</keyword>
<feature type="domain" description="HTH lysR-type" evidence="5">
    <location>
        <begin position="1"/>
        <end position="60"/>
    </location>
</feature>
<dbReference type="InterPro" id="IPR000847">
    <property type="entry name" value="LysR_HTH_N"/>
</dbReference>
<sequence length="299" mass="33630">MTENLNDLRAFVLVAKMGSFTKAASHLGVSQSALSYTIRTLENQVGIKLLNRTTRSVSPTQAGEQLLNDIEPLINQISQKLNHLNEFRDSPRGTLRINCTEHVVSFLLWDKLSGFIKQYPDIVLEIASDYAMTDIVKERYDVGIRLGGHVDKDMIAVKVTPDMRMILVASPDYIVQAGSPTHPNKINAYRCLTLRLPSHENIMNWEFNDLTETNQQNTIIVKPESAMIVNHANLLIKAAKEGLGLAWVPATMVTDDIANGKLVTLLDEWSITYDGYYMYYPARNPSPLFRLLIDALKPQ</sequence>
<dbReference type="InterPro" id="IPR058163">
    <property type="entry name" value="LysR-type_TF_proteobact-type"/>
</dbReference>
<accession>A0ABV5HJT5</accession>
<dbReference type="PANTHER" id="PTHR30537">
    <property type="entry name" value="HTH-TYPE TRANSCRIPTIONAL REGULATOR"/>
    <property type="match status" value="1"/>
</dbReference>
<dbReference type="Gene3D" id="3.40.190.290">
    <property type="match status" value="1"/>
</dbReference>
<name>A0ABV5HJT5_9VIBR</name>
<dbReference type="RefSeq" id="WP_390190426.1">
    <property type="nucleotide sequence ID" value="NZ_JBHMEP010000001.1"/>
</dbReference>
<dbReference type="SUPFAM" id="SSF53850">
    <property type="entry name" value="Periplasmic binding protein-like II"/>
    <property type="match status" value="1"/>
</dbReference>
<organism evidence="6 7">
    <name type="scientific">Vibrio olivae</name>
    <dbReference type="NCBI Taxonomy" id="1243002"/>
    <lineage>
        <taxon>Bacteria</taxon>
        <taxon>Pseudomonadati</taxon>
        <taxon>Pseudomonadota</taxon>
        <taxon>Gammaproteobacteria</taxon>
        <taxon>Vibrionales</taxon>
        <taxon>Vibrionaceae</taxon>
        <taxon>Vibrio</taxon>
    </lineage>
</organism>
<evidence type="ECO:0000256" key="1">
    <source>
        <dbReference type="ARBA" id="ARBA00009437"/>
    </source>
</evidence>
<reference evidence="6 7" key="1">
    <citation type="submission" date="2024-09" db="EMBL/GenBank/DDBJ databases">
        <authorList>
            <person name="Sun Q."/>
            <person name="Mori K."/>
        </authorList>
    </citation>
    <scope>NUCLEOTIDE SEQUENCE [LARGE SCALE GENOMIC DNA]</scope>
    <source>
        <strain evidence="6 7">CECT 8064</strain>
    </source>
</reference>
<gene>
    <name evidence="6" type="ORF">ACFFUV_05860</name>
</gene>
<evidence type="ECO:0000256" key="4">
    <source>
        <dbReference type="ARBA" id="ARBA00023163"/>
    </source>
</evidence>
<keyword evidence="3" id="KW-0238">DNA-binding</keyword>
<keyword evidence="4" id="KW-0804">Transcription</keyword>
<proteinExistence type="inferred from homology"/>
<dbReference type="PRINTS" id="PR00039">
    <property type="entry name" value="HTHLYSR"/>
</dbReference>
<keyword evidence="7" id="KW-1185">Reference proteome</keyword>
<dbReference type="EMBL" id="JBHMEP010000001">
    <property type="protein sequence ID" value="MFB9134497.1"/>
    <property type="molecule type" value="Genomic_DNA"/>
</dbReference>
<dbReference type="Pfam" id="PF03466">
    <property type="entry name" value="LysR_substrate"/>
    <property type="match status" value="1"/>
</dbReference>
<dbReference type="PROSITE" id="PS50931">
    <property type="entry name" value="HTH_LYSR"/>
    <property type="match status" value="1"/>
</dbReference>
<dbReference type="InterPro" id="IPR005119">
    <property type="entry name" value="LysR_subst-bd"/>
</dbReference>
<evidence type="ECO:0000313" key="7">
    <source>
        <dbReference type="Proteomes" id="UP001589645"/>
    </source>
</evidence>
<dbReference type="Proteomes" id="UP001589645">
    <property type="component" value="Unassembled WGS sequence"/>
</dbReference>
<evidence type="ECO:0000259" key="5">
    <source>
        <dbReference type="PROSITE" id="PS50931"/>
    </source>
</evidence>
<dbReference type="Gene3D" id="1.10.10.10">
    <property type="entry name" value="Winged helix-like DNA-binding domain superfamily/Winged helix DNA-binding domain"/>
    <property type="match status" value="1"/>
</dbReference>
<evidence type="ECO:0000256" key="3">
    <source>
        <dbReference type="ARBA" id="ARBA00023125"/>
    </source>
</evidence>